<dbReference type="RefSeq" id="WP_075054390.1">
    <property type="nucleotide sequence ID" value="NZ_CP007536.1"/>
</dbReference>
<evidence type="ECO:0000313" key="1">
    <source>
        <dbReference type="EMBL" id="AIC15369.1"/>
    </source>
</evidence>
<protein>
    <submittedName>
        <fullName evidence="1">Uncharacterized protein</fullName>
    </submittedName>
</protein>
<dbReference type="GeneID" id="74946396"/>
<dbReference type="AlphaFoldDB" id="A0A060HFH9"/>
<dbReference type="EMBL" id="CP007536">
    <property type="protein sequence ID" value="AIC15369.1"/>
    <property type="molecule type" value="Genomic_DNA"/>
</dbReference>
<dbReference type="OrthoDB" id="11913at2157"/>
<organism evidence="1 2">
    <name type="scientific">Nitrososphaera viennensis EN76</name>
    <dbReference type="NCBI Taxonomy" id="926571"/>
    <lineage>
        <taxon>Archaea</taxon>
        <taxon>Nitrososphaerota</taxon>
        <taxon>Nitrososphaeria</taxon>
        <taxon>Nitrososphaerales</taxon>
        <taxon>Nitrososphaeraceae</taxon>
        <taxon>Nitrososphaera</taxon>
    </lineage>
</organism>
<gene>
    <name evidence="1" type="ORF">NVIE_011380</name>
</gene>
<sequence length="192" mass="20578">MTTAKQQQQAAAILGLSAILVAGMAFSALLSGNVAQAQGDNLGMSDRITAAMKDNKRMVASGVFSTMQTGADGAHWLVYGPWRMIVTQPDGGNENPNVSFRASVRMVMTDGNAMHRHAISDFKVSKWFSDDSSTTLEGKATITTRDGPVETPVTIKILQKQVIVFTIDTSVLNHFGETPLYGIVGMVRTLGN</sequence>
<accession>A0A060HFH9</accession>
<keyword evidence="2" id="KW-1185">Reference proteome</keyword>
<reference evidence="1 2" key="1">
    <citation type="journal article" date="2014" name="Int. J. Syst. Evol. Microbiol.">
        <title>Nitrososphaera viennensis gen. nov., sp. nov., an aerobic and mesophilic, ammonia-oxidizing archaeon from soil and a member of the archaeal phylum Thaumarchaeota.</title>
        <authorList>
            <person name="Stieglmeier M."/>
            <person name="Klingl A."/>
            <person name="Alves R.J."/>
            <person name="Rittmann S.K."/>
            <person name="Melcher M."/>
            <person name="Leisch N."/>
            <person name="Schleper C."/>
        </authorList>
    </citation>
    <scope>NUCLEOTIDE SEQUENCE [LARGE SCALE GENOMIC DNA]</scope>
    <source>
        <strain evidence="1">EN76</strain>
    </source>
</reference>
<dbReference type="HOGENOM" id="CLU_1412408_0_0_2"/>
<dbReference type="Proteomes" id="UP000027093">
    <property type="component" value="Chromosome"/>
</dbReference>
<dbReference type="STRING" id="926571.NVIE_011380"/>
<name>A0A060HFH9_9ARCH</name>
<dbReference type="KEGG" id="nvn:NVIE_011380"/>
<evidence type="ECO:0000313" key="2">
    <source>
        <dbReference type="Proteomes" id="UP000027093"/>
    </source>
</evidence>
<proteinExistence type="predicted"/>